<gene>
    <name evidence="1" type="ORF">G6CMJM_00557</name>
</gene>
<organism evidence="1 2">
    <name type="scientific">Candidatus Nanogingivalis gingivitcus</name>
    <dbReference type="NCBI Taxonomy" id="2171992"/>
    <lineage>
        <taxon>Bacteria</taxon>
        <taxon>Candidatus Saccharimonadota</taxon>
        <taxon>Candidatus Nanosyncoccalia</taxon>
        <taxon>Candidatus Nanogingivales</taxon>
        <taxon>Candidatus Nanogingivalaceae</taxon>
        <taxon>Candidatus Nanogingivalis</taxon>
    </lineage>
</organism>
<accession>A0ABY0FK71</accession>
<proteinExistence type="predicted"/>
<keyword evidence="2" id="KW-1185">Reference proteome</keyword>
<protein>
    <submittedName>
        <fullName evidence="1">Uncharacterized protein</fullName>
    </submittedName>
</protein>
<dbReference type="EMBL" id="PRLK01000009">
    <property type="protein sequence ID" value="RYC72403.1"/>
    <property type="molecule type" value="Genomic_DNA"/>
</dbReference>
<name>A0ABY0FK71_9BACT</name>
<comment type="caution">
    <text evidence="1">The sequence shown here is derived from an EMBL/GenBank/DDBJ whole genome shotgun (WGS) entry which is preliminary data.</text>
</comment>
<evidence type="ECO:0000313" key="1">
    <source>
        <dbReference type="EMBL" id="RYC72403.1"/>
    </source>
</evidence>
<sequence length="88" mass="10733">MFKITISRKYAYIITRNRMEIARYTTKKDAKLSLLAIKYQYDRLERIQNELHFYTILFRSGCSLSVYTSKNNTEEQFKDYFNIKRIDI</sequence>
<dbReference type="Proteomes" id="UP001190925">
    <property type="component" value="Unassembled WGS sequence"/>
</dbReference>
<reference evidence="1 2" key="2">
    <citation type="journal article" date="2020" name="Cell Rep.">
        <title>Acquisition and Adaptation of Ultra-small Parasitic Reduced Genome Bacteria to Mammalian Hosts.</title>
        <authorList>
            <person name="McLean J.S."/>
            <person name="Bor B."/>
            <person name="Kerns K.A."/>
            <person name="Liu Q."/>
            <person name="To T.T."/>
            <person name="Solden L."/>
            <person name="Hendrickson E.L."/>
            <person name="Wrighton K."/>
            <person name="Shi W."/>
            <person name="He X."/>
        </authorList>
    </citation>
    <scope>NUCLEOTIDE SEQUENCE [LARGE SCALE GENOMIC DNA]</scope>
    <source>
        <strain evidence="1 2">TM7_CMJM_G6_1_HOT_870</strain>
    </source>
</reference>
<evidence type="ECO:0000313" key="2">
    <source>
        <dbReference type="Proteomes" id="UP001190925"/>
    </source>
</evidence>
<reference evidence="1 2" key="1">
    <citation type="journal article" date="2018" name="bioRxiv">
        <title>Evidence of independent acquisition and adaption of ultra-small bacteria to human hosts across the highly diverse yet reduced genomes of the phylum Saccharibacteria.</title>
        <authorList>
            <person name="McLean J.S."/>
            <person name="Bor B."/>
            <person name="To T.T."/>
            <person name="Liu Q."/>
            <person name="Kearns K.A."/>
            <person name="Solden L.M."/>
            <person name="Wrighton K.C."/>
            <person name="He X."/>
            <person name="Shi W."/>
        </authorList>
    </citation>
    <scope>NUCLEOTIDE SEQUENCE [LARGE SCALE GENOMIC DNA]</scope>
    <source>
        <strain evidence="1 2">TM7_CMJM_G6_1_HOT_870</strain>
    </source>
</reference>